<comment type="caution">
    <text evidence="2">The sequence shown here is derived from an EMBL/GenBank/DDBJ whole genome shotgun (WGS) entry which is preliminary data.</text>
</comment>
<feature type="region of interest" description="Disordered" evidence="1">
    <location>
        <begin position="1"/>
        <end position="35"/>
    </location>
</feature>
<feature type="compositionally biased region" description="Polar residues" evidence="1">
    <location>
        <begin position="8"/>
        <end position="20"/>
    </location>
</feature>
<gene>
    <name evidence="2" type="ORF">CWN49_29640</name>
</gene>
<evidence type="ECO:0000313" key="3">
    <source>
        <dbReference type="Proteomes" id="UP000234667"/>
    </source>
</evidence>
<name>A0A2J5IXA4_9ENTR</name>
<proteinExistence type="predicted"/>
<dbReference type="Proteomes" id="UP000234667">
    <property type="component" value="Unassembled WGS sequence"/>
</dbReference>
<reference evidence="2 3" key="2">
    <citation type="submission" date="2018-01" db="EMBL/GenBank/DDBJ databases">
        <title>Genomic study of Klebsiella pneumoniae.</title>
        <authorList>
            <person name="Yang Y."/>
            <person name="Bicalho R."/>
        </authorList>
    </citation>
    <scope>NUCLEOTIDE SEQUENCE [LARGE SCALE GENOMIC DNA]</scope>
    <source>
        <strain evidence="2 3">A10</strain>
    </source>
</reference>
<reference evidence="2 3" key="1">
    <citation type="submission" date="2017-11" db="EMBL/GenBank/DDBJ databases">
        <authorList>
            <person name="Han C.G."/>
        </authorList>
    </citation>
    <scope>NUCLEOTIDE SEQUENCE [LARGE SCALE GENOMIC DNA]</scope>
    <source>
        <strain evidence="2 3">A10</strain>
    </source>
</reference>
<dbReference type="EMBL" id="PIDR01001385">
    <property type="protein sequence ID" value="PLO62755.1"/>
    <property type="molecule type" value="Genomic_DNA"/>
</dbReference>
<protein>
    <submittedName>
        <fullName evidence="2">Uncharacterized protein</fullName>
    </submittedName>
</protein>
<sequence length="62" mass="7058">MCVGFPRSPQSLTSVSSWGFTASPRDSPLRDSPFQGQRKRCSKRLTVLSCNSNYFGYIFNYQ</sequence>
<evidence type="ECO:0000313" key="2">
    <source>
        <dbReference type="EMBL" id="PLO62755.1"/>
    </source>
</evidence>
<dbReference type="AlphaFoldDB" id="A0A2J5IXA4"/>
<organism evidence="2 3">
    <name type="scientific">Klebsiella michiganensis</name>
    <dbReference type="NCBI Taxonomy" id="1134687"/>
    <lineage>
        <taxon>Bacteria</taxon>
        <taxon>Pseudomonadati</taxon>
        <taxon>Pseudomonadota</taxon>
        <taxon>Gammaproteobacteria</taxon>
        <taxon>Enterobacterales</taxon>
        <taxon>Enterobacteriaceae</taxon>
        <taxon>Klebsiella/Raoultella group</taxon>
        <taxon>Klebsiella</taxon>
    </lineage>
</organism>
<evidence type="ECO:0000256" key="1">
    <source>
        <dbReference type="SAM" id="MobiDB-lite"/>
    </source>
</evidence>
<accession>A0A2J5IXA4</accession>